<feature type="domain" description="HTH luxR-type" evidence="6">
    <location>
        <begin position="147"/>
        <end position="212"/>
    </location>
</feature>
<dbReference type="PROSITE" id="PS50043">
    <property type="entry name" value="HTH_LUXR_2"/>
    <property type="match status" value="1"/>
</dbReference>
<dbReference type="PROSITE" id="PS50110">
    <property type="entry name" value="RESPONSE_REGULATORY"/>
    <property type="match status" value="1"/>
</dbReference>
<evidence type="ECO:0000256" key="5">
    <source>
        <dbReference type="PROSITE-ProRule" id="PRU00169"/>
    </source>
</evidence>
<organism evidence="8 9">
    <name type="scientific">Amycolatopsis sacchari</name>
    <dbReference type="NCBI Taxonomy" id="115433"/>
    <lineage>
        <taxon>Bacteria</taxon>
        <taxon>Bacillati</taxon>
        <taxon>Actinomycetota</taxon>
        <taxon>Actinomycetes</taxon>
        <taxon>Pseudonocardiales</taxon>
        <taxon>Pseudonocardiaceae</taxon>
        <taxon>Amycolatopsis</taxon>
    </lineage>
</organism>
<dbReference type="SMART" id="SM00421">
    <property type="entry name" value="HTH_LUXR"/>
    <property type="match status" value="1"/>
</dbReference>
<evidence type="ECO:0000256" key="1">
    <source>
        <dbReference type="ARBA" id="ARBA00022553"/>
    </source>
</evidence>
<sequence length="216" mass="23295">MTGVRVLIADDQEAVRRNLRRILEAEPDLRVIGEAVDGAAAIERARVLQPDVVLVDVRMPGLDGLAVTRALAGPDVEQPLRVVVITTFELDEYVYGAIRNGAAGFLLKRSGPTLLVEGVRAAVSGDVLISPEVTVQLLRHLTTLTPAAVPTEPLTARELAVASLVAEAKTNLEIAAELSISVGTVKSHLMHVQRKLRLRNRVAVAAWVWESGRKGR</sequence>
<evidence type="ECO:0000256" key="4">
    <source>
        <dbReference type="ARBA" id="ARBA00023163"/>
    </source>
</evidence>
<dbReference type="EMBL" id="FORP01000010">
    <property type="protein sequence ID" value="SFJ90531.1"/>
    <property type="molecule type" value="Genomic_DNA"/>
</dbReference>
<dbReference type="SUPFAM" id="SSF46894">
    <property type="entry name" value="C-terminal effector domain of the bipartite response regulators"/>
    <property type="match status" value="1"/>
</dbReference>
<dbReference type="PRINTS" id="PR00038">
    <property type="entry name" value="HTHLUXR"/>
</dbReference>
<accession>A0A1I3V8T0</accession>
<evidence type="ECO:0000256" key="3">
    <source>
        <dbReference type="ARBA" id="ARBA00023125"/>
    </source>
</evidence>
<dbReference type="InterPro" id="IPR039420">
    <property type="entry name" value="WalR-like"/>
</dbReference>
<feature type="domain" description="Response regulatory" evidence="7">
    <location>
        <begin position="5"/>
        <end position="123"/>
    </location>
</feature>
<name>A0A1I3V8T0_9PSEU</name>
<dbReference type="Gene3D" id="3.40.50.2300">
    <property type="match status" value="1"/>
</dbReference>
<keyword evidence="4" id="KW-0804">Transcription</keyword>
<dbReference type="InterPro" id="IPR001789">
    <property type="entry name" value="Sig_transdc_resp-reg_receiver"/>
</dbReference>
<evidence type="ECO:0000259" key="6">
    <source>
        <dbReference type="PROSITE" id="PS50043"/>
    </source>
</evidence>
<dbReference type="RefSeq" id="WP_091509205.1">
    <property type="nucleotide sequence ID" value="NZ_CBDRCA010000024.1"/>
</dbReference>
<proteinExistence type="predicted"/>
<gene>
    <name evidence="8" type="ORF">SAMN05421835_110150</name>
</gene>
<dbReference type="InterPro" id="IPR011006">
    <property type="entry name" value="CheY-like_superfamily"/>
</dbReference>
<evidence type="ECO:0000313" key="9">
    <source>
        <dbReference type="Proteomes" id="UP000199025"/>
    </source>
</evidence>
<dbReference type="GO" id="GO:0006355">
    <property type="term" value="P:regulation of DNA-templated transcription"/>
    <property type="evidence" value="ECO:0007669"/>
    <property type="project" value="InterPro"/>
</dbReference>
<keyword evidence="9" id="KW-1185">Reference proteome</keyword>
<dbReference type="GO" id="GO:0003677">
    <property type="term" value="F:DNA binding"/>
    <property type="evidence" value="ECO:0007669"/>
    <property type="project" value="UniProtKB-KW"/>
</dbReference>
<dbReference type="PANTHER" id="PTHR43214:SF24">
    <property type="entry name" value="TRANSCRIPTIONAL REGULATORY PROTEIN NARL-RELATED"/>
    <property type="match status" value="1"/>
</dbReference>
<dbReference type="SUPFAM" id="SSF52172">
    <property type="entry name" value="CheY-like"/>
    <property type="match status" value="1"/>
</dbReference>
<feature type="modified residue" description="4-aspartylphosphate" evidence="5">
    <location>
        <position position="56"/>
    </location>
</feature>
<dbReference type="CDD" id="cd06170">
    <property type="entry name" value="LuxR_C_like"/>
    <property type="match status" value="1"/>
</dbReference>
<dbReference type="STRING" id="115433.SAMN05421835_110150"/>
<dbReference type="Pfam" id="PF00072">
    <property type="entry name" value="Response_reg"/>
    <property type="match status" value="1"/>
</dbReference>
<dbReference type="SMART" id="SM00448">
    <property type="entry name" value="REC"/>
    <property type="match status" value="1"/>
</dbReference>
<dbReference type="OrthoDB" id="9808843at2"/>
<dbReference type="InterPro" id="IPR016032">
    <property type="entry name" value="Sig_transdc_resp-reg_C-effctor"/>
</dbReference>
<dbReference type="PANTHER" id="PTHR43214">
    <property type="entry name" value="TWO-COMPONENT RESPONSE REGULATOR"/>
    <property type="match status" value="1"/>
</dbReference>
<dbReference type="Proteomes" id="UP000199025">
    <property type="component" value="Unassembled WGS sequence"/>
</dbReference>
<keyword evidence="1 5" id="KW-0597">Phosphoprotein</keyword>
<keyword evidence="2" id="KW-0805">Transcription regulation</keyword>
<dbReference type="InterPro" id="IPR000792">
    <property type="entry name" value="Tscrpt_reg_LuxR_C"/>
</dbReference>
<evidence type="ECO:0000313" key="8">
    <source>
        <dbReference type="EMBL" id="SFJ90531.1"/>
    </source>
</evidence>
<evidence type="ECO:0000259" key="7">
    <source>
        <dbReference type="PROSITE" id="PS50110"/>
    </source>
</evidence>
<dbReference type="Pfam" id="PF00196">
    <property type="entry name" value="GerE"/>
    <property type="match status" value="1"/>
</dbReference>
<keyword evidence="3 8" id="KW-0238">DNA-binding</keyword>
<dbReference type="CDD" id="cd17535">
    <property type="entry name" value="REC_NarL-like"/>
    <property type="match status" value="1"/>
</dbReference>
<dbReference type="AlphaFoldDB" id="A0A1I3V8T0"/>
<evidence type="ECO:0000256" key="2">
    <source>
        <dbReference type="ARBA" id="ARBA00023015"/>
    </source>
</evidence>
<reference evidence="8 9" key="1">
    <citation type="submission" date="2016-10" db="EMBL/GenBank/DDBJ databases">
        <authorList>
            <person name="de Groot N.N."/>
        </authorList>
    </citation>
    <scope>NUCLEOTIDE SEQUENCE [LARGE SCALE GENOMIC DNA]</scope>
    <source>
        <strain evidence="8 9">DSM 44468</strain>
    </source>
</reference>
<protein>
    <submittedName>
        <fullName evidence="8">DNA-binding response regulator, NarL/FixJ family, contains REC and HTH domains</fullName>
    </submittedName>
</protein>
<dbReference type="InterPro" id="IPR058245">
    <property type="entry name" value="NreC/VraR/RcsB-like_REC"/>
</dbReference>
<dbReference type="GO" id="GO:0000160">
    <property type="term" value="P:phosphorelay signal transduction system"/>
    <property type="evidence" value="ECO:0007669"/>
    <property type="project" value="InterPro"/>
</dbReference>